<protein>
    <submittedName>
        <fullName evidence="1">Uncharacterized protein</fullName>
    </submittedName>
</protein>
<dbReference type="PATRIC" id="fig|1423743.5.peg.2899"/>
<sequence length="96" mass="11462">MYRLPADEFNDLWENLDKYAKALKNGYVVKKPRKAFRLPNGQYATRIEFNKEYVTDGLFNNYYQILGKPDPVWVTDDEIKYFKKYLVGEVVEEVIK</sequence>
<evidence type="ECO:0000313" key="3">
    <source>
        <dbReference type="Proteomes" id="UP000019488"/>
    </source>
</evidence>
<dbReference type="STRING" id="1423743.FD41_GL002812"/>
<evidence type="ECO:0000313" key="2">
    <source>
        <dbReference type="EMBL" id="KRM13070.1"/>
    </source>
</evidence>
<organism evidence="1 3">
    <name type="scientific">Lentilactobacillus farraginis DSM 18382 = JCM 14108</name>
    <dbReference type="NCBI Taxonomy" id="1423743"/>
    <lineage>
        <taxon>Bacteria</taxon>
        <taxon>Bacillati</taxon>
        <taxon>Bacillota</taxon>
        <taxon>Bacilli</taxon>
        <taxon>Lactobacillales</taxon>
        <taxon>Lactobacillaceae</taxon>
        <taxon>Lentilactobacillus</taxon>
    </lineage>
</organism>
<accession>X0PMT1</accession>
<keyword evidence="4" id="KW-1185">Reference proteome</keyword>
<gene>
    <name evidence="2" type="ORF">FD41_GL002812</name>
    <name evidence="1" type="ORF">JCM14108_3301</name>
</gene>
<dbReference type="EMBL" id="AZFY01000006">
    <property type="protein sequence ID" value="KRM13070.1"/>
    <property type="molecule type" value="Genomic_DNA"/>
</dbReference>
<dbReference type="Proteomes" id="UP000051966">
    <property type="component" value="Unassembled WGS sequence"/>
</dbReference>
<reference evidence="2 4" key="2">
    <citation type="journal article" date="2015" name="Genome Announc.">
        <title>Expanding the biotechnology potential of lactobacilli through comparative genomics of 213 strains and associated genera.</title>
        <authorList>
            <person name="Sun Z."/>
            <person name="Harris H.M."/>
            <person name="McCann A."/>
            <person name="Guo C."/>
            <person name="Argimon S."/>
            <person name="Zhang W."/>
            <person name="Yang X."/>
            <person name="Jeffery I.B."/>
            <person name="Cooney J.C."/>
            <person name="Kagawa T.F."/>
            <person name="Liu W."/>
            <person name="Song Y."/>
            <person name="Salvetti E."/>
            <person name="Wrobel A."/>
            <person name="Rasinkangas P."/>
            <person name="Parkhill J."/>
            <person name="Rea M.C."/>
            <person name="O'Sullivan O."/>
            <person name="Ritari J."/>
            <person name="Douillard F.P."/>
            <person name="Paul Ross R."/>
            <person name="Yang R."/>
            <person name="Briner A.E."/>
            <person name="Felis G.E."/>
            <person name="de Vos W.M."/>
            <person name="Barrangou R."/>
            <person name="Klaenhammer T.R."/>
            <person name="Caufield P.W."/>
            <person name="Cui Y."/>
            <person name="Zhang H."/>
            <person name="O'Toole P.W."/>
        </authorList>
    </citation>
    <scope>NUCLEOTIDE SEQUENCE [LARGE SCALE GENOMIC DNA]</scope>
    <source>
        <strain evidence="2 4">DSM 18382</strain>
    </source>
</reference>
<dbReference type="EMBL" id="BAKI01000105">
    <property type="protein sequence ID" value="GAF38181.1"/>
    <property type="molecule type" value="Genomic_DNA"/>
</dbReference>
<reference evidence="1" key="1">
    <citation type="journal article" date="2014" name="Genome Announc.">
        <title>Draft Genome Sequences of Two Lactobacillus Strains, L. farraginis JCM 14108T and L. composti JCM 14202T, Isolated from Compost of Distilled Shochu Residue.</title>
        <authorList>
            <person name="Yuki M."/>
            <person name="Oshima K."/>
            <person name="Suda W."/>
            <person name="Kitahara M."/>
            <person name="Kitamura K."/>
            <person name="Iida T."/>
            <person name="Hattori M."/>
            <person name="Ohkuma M."/>
        </authorList>
    </citation>
    <scope>NUCLEOTIDE SEQUENCE [LARGE SCALE GENOMIC DNA]</scope>
    <source>
        <strain evidence="1">JCM 14108</strain>
    </source>
</reference>
<dbReference type="Proteomes" id="UP000019488">
    <property type="component" value="Unassembled WGS sequence"/>
</dbReference>
<dbReference type="AlphaFoldDB" id="X0PMT1"/>
<comment type="caution">
    <text evidence="1">The sequence shown here is derived from an EMBL/GenBank/DDBJ whole genome shotgun (WGS) entry which is preliminary data.</text>
</comment>
<evidence type="ECO:0000313" key="4">
    <source>
        <dbReference type="Proteomes" id="UP000051966"/>
    </source>
</evidence>
<name>X0PMT1_9LACO</name>
<proteinExistence type="predicted"/>
<evidence type="ECO:0000313" key="1">
    <source>
        <dbReference type="EMBL" id="GAF38181.1"/>
    </source>
</evidence>